<organism evidence="2 3">
    <name type="scientific">Desulfurella multipotens</name>
    <dbReference type="NCBI Taxonomy" id="79269"/>
    <lineage>
        <taxon>Bacteria</taxon>
        <taxon>Pseudomonadati</taxon>
        <taxon>Campylobacterota</taxon>
        <taxon>Desulfurellia</taxon>
        <taxon>Desulfurellales</taxon>
        <taxon>Desulfurellaceae</taxon>
        <taxon>Desulfurella</taxon>
    </lineage>
</organism>
<keyword evidence="2" id="KW-0489">Methyltransferase</keyword>
<name>A0A1G6QX24_9BACT</name>
<dbReference type="EMBL" id="FMYU01000013">
    <property type="protein sequence ID" value="SDC96307.1"/>
    <property type="molecule type" value="Genomic_DNA"/>
</dbReference>
<keyword evidence="3" id="KW-1185">Reference proteome</keyword>
<dbReference type="Gene3D" id="3.40.50.150">
    <property type="entry name" value="Vaccinia Virus protein VP39"/>
    <property type="match status" value="1"/>
</dbReference>
<dbReference type="Proteomes" id="UP000199411">
    <property type="component" value="Unassembled WGS sequence"/>
</dbReference>
<dbReference type="GO" id="GO:0032259">
    <property type="term" value="P:methylation"/>
    <property type="evidence" value="ECO:0007669"/>
    <property type="project" value="UniProtKB-KW"/>
</dbReference>
<dbReference type="GO" id="GO:0008757">
    <property type="term" value="F:S-adenosylmethionine-dependent methyltransferase activity"/>
    <property type="evidence" value="ECO:0007669"/>
    <property type="project" value="InterPro"/>
</dbReference>
<dbReference type="RefSeq" id="WP_038572140.1">
    <property type="nucleotide sequence ID" value="NZ_FMYU01000013.1"/>
</dbReference>
<dbReference type="AlphaFoldDB" id="A0A1G6QX24"/>
<feature type="domain" description="Methyltransferase type 11" evidence="1">
    <location>
        <begin position="30"/>
        <end position="82"/>
    </location>
</feature>
<dbReference type="SUPFAM" id="SSF53335">
    <property type="entry name" value="S-adenosyl-L-methionine-dependent methyltransferases"/>
    <property type="match status" value="1"/>
</dbReference>
<sequence>MSIKLNLGCGDKKLDGFVNVDFVEAVNPDVVWDLEKVPWPFEDSSVDEILLNHVLEHLGQQTSVYLSIIKEIWRICINGAIIHIRVPHPRHDNFLTDPTHVRPITVEGLQMFDQELNKQWIANKWANTPLGIYLGVNFKILSYNYILDPIYIDKLNKGEIKQQDLPFLMRTNNNVCSQINIEWLCVK</sequence>
<dbReference type="InterPro" id="IPR029063">
    <property type="entry name" value="SAM-dependent_MTases_sf"/>
</dbReference>
<proteinExistence type="predicted"/>
<evidence type="ECO:0000313" key="3">
    <source>
        <dbReference type="Proteomes" id="UP000199411"/>
    </source>
</evidence>
<dbReference type="Pfam" id="PF08241">
    <property type="entry name" value="Methyltransf_11"/>
    <property type="match status" value="1"/>
</dbReference>
<accession>A0A1G6QX24</accession>
<evidence type="ECO:0000259" key="1">
    <source>
        <dbReference type="Pfam" id="PF08241"/>
    </source>
</evidence>
<reference evidence="3" key="1">
    <citation type="submission" date="2016-10" db="EMBL/GenBank/DDBJ databases">
        <authorList>
            <person name="Varghese N."/>
            <person name="Submissions S."/>
        </authorList>
    </citation>
    <scope>NUCLEOTIDE SEQUENCE [LARGE SCALE GENOMIC DNA]</scope>
    <source>
        <strain evidence="3">DSM 8415</strain>
    </source>
</reference>
<gene>
    <name evidence="2" type="ORF">SAMN05660835_01669</name>
</gene>
<evidence type="ECO:0000313" key="2">
    <source>
        <dbReference type="EMBL" id="SDC96307.1"/>
    </source>
</evidence>
<dbReference type="InterPro" id="IPR013216">
    <property type="entry name" value="Methyltransf_11"/>
</dbReference>
<protein>
    <submittedName>
        <fullName evidence="2">Methyltransferase domain-containing protein</fullName>
    </submittedName>
</protein>
<keyword evidence="2" id="KW-0808">Transferase</keyword>